<dbReference type="Proteomes" id="UP000604481">
    <property type="component" value="Unassembled WGS sequence"/>
</dbReference>
<keyword evidence="3" id="KW-1185">Reference proteome</keyword>
<comment type="caution">
    <text evidence="2">The sequence shown here is derived from an EMBL/GenBank/DDBJ whole genome shotgun (WGS) entry which is preliminary data.</text>
</comment>
<proteinExistence type="predicted"/>
<evidence type="ECO:0000256" key="1">
    <source>
        <dbReference type="SAM" id="Phobius"/>
    </source>
</evidence>
<reference evidence="2 3" key="1">
    <citation type="submission" date="2020-10" db="EMBL/GenBank/DDBJ databases">
        <title>The genome sequence of Chitinilyticum litopenaei 4Y14.</title>
        <authorList>
            <person name="Liu Y."/>
        </authorList>
    </citation>
    <scope>NUCLEOTIDE SEQUENCE [LARGE SCALE GENOMIC DNA]</scope>
    <source>
        <strain evidence="2 3">4Y14</strain>
    </source>
</reference>
<evidence type="ECO:0008006" key="4">
    <source>
        <dbReference type="Google" id="ProtNLM"/>
    </source>
</evidence>
<sequence>MRYGMPPLSRQRGLATLLIAVVMLIVLAFITLYSNRAIFIEQRTTTNQYKRTLALEAAQSGIDGFMGTLGGTDTSQNFNKYFQKSGGNWQLKTNYDNASKLNSAGYLNSSNSAYNHDFGQTGLKTADSGTLPLPKDAGGNNIDGFAQTYTVYLATLGTNRFRMISRGCADACDYAEAFVMIDFTISGGAICPMDVNGTLNISTSGGSSIHGFTNNVKNSSGSDAYTCGVSVGTQGTGSFSDVIGCVTQCNNSSSNKYDPPYEITGGVSKDTHFQNYFGTDINSLKASSSTSCLLGAAGTDSNFSAVQTSINTTCAGKKYVFIQGNLVFDSQFANVGLNRTPPMVLIVEGNLSMPNPSPSTLFGTLYVRGDAVSNIPSSLTINGSAAFAGNLSTNGTISVYATSPYSVIPSSSATKPSTSANSWRDF</sequence>
<protein>
    <recommendedName>
        <fullName evidence="4">Type 4 fimbrial biogenesis protein PilX N-terminal domain-containing protein</fullName>
    </recommendedName>
</protein>
<gene>
    <name evidence="2" type="ORF">INR99_15730</name>
</gene>
<dbReference type="EMBL" id="JADFUA010000013">
    <property type="protein sequence ID" value="MBE9610790.1"/>
    <property type="molecule type" value="Genomic_DNA"/>
</dbReference>
<evidence type="ECO:0000313" key="2">
    <source>
        <dbReference type="EMBL" id="MBE9610790.1"/>
    </source>
</evidence>
<feature type="transmembrane region" description="Helical" evidence="1">
    <location>
        <begin position="12"/>
        <end position="33"/>
    </location>
</feature>
<dbReference type="RefSeq" id="WP_194117337.1">
    <property type="nucleotide sequence ID" value="NZ_JADFUA010000013.1"/>
</dbReference>
<organism evidence="2 3">
    <name type="scientific">Chitinilyticum piscinae</name>
    <dbReference type="NCBI Taxonomy" id="2866724"/>
    <lineage>
        <taxon>Bacteria</taxon>
        <taxon>Pseudomonadati</taxon>
        <taxon>Pseudomonadota</taxon>
        <taxon>Betaproteobacteria</taxon>
        <taxon>Neisseriales</taxon>
        <taxon>Chitinibacteraceae</taxon>
        <taxon>Chitinilyticum</taxon>
    </lineage>
</organism>
<keyword evidence="1" id="KW-0812">Transmembrane</keyword>
<dbReference type="AlphaFoldDB" id="A0A8J7G2H4"/>
<accession>A0A8J7G2H4</accession>
<keyword evidence="1" id="KW-0472">Membrane</keyword>
<name>A0A8J7G2H4_9NEIS</name>
<evidence type="ECO:0000313" key="3">
    <source>
        <dbReference type="Proteomes" id="UP000604481"/>
    </source>
</evidence>
<keyword evidence="1" id="KW-1133">Transmembrane helix</keyword>